<evidence type="ECO:0000313" key="5">
    <source>
        <dbReference type="Proteomes" id="UP001438077"/>
    </source>
</evidence>
<gene>
    <name evidence="4" type="ORF">MYW70_05030</name>
</gene>
<dbReference type="InterPro" id="IPR036942">
    <property type="entry name" value="Beta-barrel_TonB_sf"/>
</dbReference>
<keyword evidence="2" id="KW-0472">Membrane</keyword>
<evidence type="ECO:0000256" key="1">
    <source>
        <dbReference type="ARBA" id="ARBA00004442"/>
    </source>
</evidence>
<keyword evidence="5" id="KW-1185">Reference proteome</keyword>
<proteinExistence type="predicted"/>
<dbReference type="Gene3D" id="2.40.170.20">
    <property type="entry name" value="TonB-dependent receptor, beta-barrel domain"/>
    <property type="match status" value="1"/>
</dbReference>
<name>A0ABZ3ENV2_9GAMM</name>
<keyword evidence="3" id="KW-0998">Cell outer membrane</keyword>
<evidence type="ECO:0000313" key="4">
    <source>
        <dbReference type="EMBL" id="XAG32587.1"/>
    </source>
</evidence>
<evidence type="ECO:0000256" key="2">
    <source>
        <dbReference type="ARBA" id="ARBA00023136"/>
    </source>
</evidence>
<evidence type="ECO:0000256" key="3">
    <source>
        <dbReference type="ARBA" id="ARBA00023237"/>
    </source>
</evidence>
<evidence type="ECO:0008006" key="6">
    <source>
        <dbReference type="Google" id="ProtNLM"/>
    </source>
</evidence>
<dbReference type="EMBL" id="CP095785">
    <property type="protein sequence ID" value="XAG32587.1"/>
    <property type="molecule type" value="Genomic_DNA"/>
</dbReference>
<organism evidence="4 5">
    <name type="scientific">Proteus faecis</name>
    <dbReference type="NCBI Taxonomy" id="2050967"/>
    <lineage>
        <taxon>Bacteria</taxon>
        <taxon>Pseudomonadati</taxon>
        <taxon>Pseudomonadota</taxon>
        <taxon>Gammaproteobacteria</taxon>
        <taxon>Enterobacterales</taxon>
        <taxon>Morganellaceae</taxon>
        <taxon>Proteus</taxon>
    </lineage>
</organism>
<dbReference type="Proteomes" id="UP001438077">
    <property type="component" value="Chromosome"/>
</dbReference>
<accession>A0ABZ3ENV2</accession>
<reference evidence="4 5" key="1">
    <citation type="submission" date="2022-03" db="EMBL/GenBank/DDBJ databases">
        <title>Sea Food Isolates.</title>
        <authorList>
            <person name="Li C."/>
        </authorList>
    </citation>
    <scope>NUCLEOTIDE SEQUENCE [LARGE SCALE GENOMIC DNA]</scope>
    <source>
        <strain evidence="4 5">19MO01SH08</strain>
    </source>
</reference>
<sequence length="56" mass="6529">MRAGVFNLFNRKYSTWDALRSLPEFGTTNQIGRVRLGLQRFTAPGRNFPMDISLYF</sequence>
<comment type="subcellular location">
    <subcellularLocation>
        <location evidence="1">Cell outer membrane</location>
    </subcellularLocation>
</comment>
<protein>
    <recommendedName>
        <fullName evidence="6">TonB-dependent receptor</fullName>
    </recommendedName>
</protein>